<sequence length="318" mass="35129">MNMEEIVTLSVKHNVSDLHLCNAWPARWRKQGRMENAPFTAPDVDRLLLDWLNDAQQYQWRTHGQLDFAVSLSGTRRLRASAFTHQQGTSLALRLLPERCPDLAEIQTPPIVPALLASENGLILVTGATGCGKSTTLAAMVGHLNQHADKHILTLEDPIEYRYTSKRCLIQQREIGQHCATFAAGLRAALREDPDVILLGELRDSETIRLALTAAETGHLVLATLHTRGAAQAVERLVDSFPAQEKEPVRSQLAGSLRAVLSQKLEVDRQDGRVALFELLINTPATGNLIREGKLHQLAHVIQTGQQQGMMTFAQSAQ</sequence>
<evidence type="ECO:0000313" key="3">
    <source>
        <dbReference type="EMBL" id="HAE3574103.1"/>
    </source>
</evidence>
<dbReference type="PANTHER" id="PTHR30486:SF6">
    <property type="entry name" value="TYPE IV PILUS RETRACTATION ATPASE PILT"/>
    <property type="match status" value="1"/>
</dbReference>
<name>A0A729ZV02_SALET</name>
<dbReference type="InterPro" id="IPR001482">
    <property type="entry name" value="T2SS/T4SS_dom"/>
</dbReference>
<feature type="domain" description="Bacterial type II secretion system protein E" evidence="2">
    <location>
        <begin position="190"/>
        <end position="204"/>
    </location>
</feature>
<dbReference type="CDD" id="cd01131">
    <property type="entry name" value="PilT"/>
    <property type="match status" value="1"/>
</dbReference>
<dbReference type="InterPro" id="IPR027417">
    <property type="entry name" value="P-loop_NTPase"/>
</dbReference>
<dbReference type="GO" id="GO:0005524">
    <property type="term" value="F:ATP binding"/>
    <property type="evidence" value="ECO:0007669"/>
    <property type="project" value="InterPro"/>
</dbReference>
<proteinExistence type="inferred from homology"/>
<comment type="similarity">
    <text evidence="1">Belongs to the GSP E family.</text>
</comment>
<dbReference type="PANTHER" id="PTHR30486">
    <property type="entry name" value="TWITCHING MOTILITY PROTEIN PILT"/>
    <property type="match status" value="1"/>
</dbReference>
<reference evidence="3" key="2">
    <citation type="submission" date="2018-07" db="EMBL/GenBank/DDBJ databases">
        <authorList>
            <consortium name="NCBI Pathogen Detection Project"/>
        </authorList>
    </citation>
    <scope>NUCLEOTIDE SEQUENCE</scope>
    <source>
        <strain evidence="3">12-0170</strain>
    </source>
</reference>
<dbReference type="InterPro" id="IPR006321">
    <property type="entry name" value="PilT/PilU"/>
</dbReference>
<dbReference type="InterPro" id="IPR050921">
    <property type="entry name" value="T4SS_GSP_E_ATPase"/>
</dbReference>
<dbReference type="Gene3D" id="3.30.450.90">
    <property type="match status" value="1"/>
</dbReference>
<accession>A0A729ZV02</accession>
<dbReference type="EMBL" id="DAARRB010000020">
    <property type="protein sequence ID" value="HAE3574103.1"/>
    <property type="molecule type" value="Genomic_DNA"/>
</dbReference>
<dbReference type="Pfam" id="PF00437">
    <property type="entry name" value="T2SSE"/>
    <property type="match status" value="1"/>
</dbReference>
<gene>
    <name evidence="3" type="ORF">G3974_001811</name>
</gene>
<comment type="caution">
    <text evidence="3">The sequence shown here is derived from an EMBL/GenBank/DDBJ whole genome shotgun (WGS) entry which is preliminary data.</text>
</comment>
<dbReference type="InterPro" id="IPR003593">
    <property type="entry name" value="AAA+_ATPase"/>
</dbReference>
<dbReference type="SMART" id="SM00382">
    <property type="entry name" value="AAA"/>
    <property type="match status" value="1"/>
</dbReference>
<protein>
    <submittedName>
        <fullName evidence="3">Type IV pilus twitching motility protein PilT</fullName>
    </submittedName>
</protein>
<dbReference type="Gene3D" id="3.40.50.300">
    <property type="entry name" value="P-loop containing nucleotide triphosphate hydrolases"/>
    <property type="match status" value="1"/>
</dbReference>
<dbReference type="AlphaFoldDB" id="A0A729ZV02"/>
<dbReference type="GO" id="GO:0016887">
    <property type="term" value="F:ATP hydrolysis activity"/>
    <property type="evidence" value="ECO:0007669"/>
    <property type="project" value="InterPro"/>
</dbReference>
<dbReference type="SUPFAM" id="SSF52540">
    <property type="entry name" value="P-loop containing nucleoside triphosphate hydrolases"/>
    <property type="match status" value="1"/>
</dbReference>
<dbReference type="PROSITE" id="PS00662">
    <property type="entry name" value="T2SP_E"/>
    <property type="match status" value="1"/>
</dbReference>
<evidence type="ECO:0000256" key="1">
    <source>
        <dbReference type="ARBA" id="ARBA00006611"/>
    </source>
</evidence>
<organism evidence="3">
    <name type="scientific">Salmonella enterica subsp. enterica serovar 4,[5],12:b:-</name>
    <dbReference type="NCBI Taxonomy" id="1340177"/>
    <lineage>
        <taxon>Bacteria</taxon>
        <taxon>Pseudomonadati</taxon>
        <taxon>Pseudomonadota</taxon>
        <taxon>Gammaproteobacteria</taxon>
        <taxon>Enterobacterales</taxon>
        <taxon>Enterobacteriaceae</taxon>
        <taxon>Salmonella</taxon>
    </lineage>
</organism>
<reference evidence="3" key="1">
    <citation type="journal article" date="2018" name="Genome Biol.">
        <title>SKESA: strategic k-mer extension for scrupulous assemblies.</title>
        <authorList>
            <person name="Souvorov A."/>
            <person name="Agarwala R."/>
            <person name="Lipman D.J."/>
        </authorList>
    </citation>
    <scope>NUCLEOTIDE SEQUENCE</scope>
    <source>
        <strain evidence="3">12-0170</strain>
    </source>
</reference>
<dbReference type="NCBIfam" id="TIGR01420">
    <property type="entry name" value="pilT_fam"/>
    <property type="match status" value="1"/>
</dbReference>
<evidence type="ECO:0000259" key="2">
    <source>
        <dbReference type="PROSITE" id="PS00662"/>
    </source>
</evidence>